<dbReference type="PROSITE" id="PS50103">
    <property type="entry name" value="ZF_C3H1"/>
    <property type="match status" value="1"/>
</dbReference>
<feature type="domain" description="C3H1-type" evidence="9">
    <location>
        <begin position="1"/>
        <end position="25"/>
    </location>
</feature>
<feature type="coiled-coil region" evidence="7">
    <location>
        <begin position="104"/>
        <end position="131"/>
    </location>
</feature>
<feature type="zinc finger region" description="C3H1-type" evidence="6">
    <location>
        <begin position="1"/>
        <end position="25"/>
    </location>
</feature>
<dbReference type="InterPro" id="IPR036855">
    <property type="entry name" value="Znf_CCCH_sf"/>
</dbReference>
<dbReference type="Pfam" id="PF18044">
    <property type="entry name" value="zf-CCCH_4"/>
    <property type="match status" value="1"/>
</dbReference>
<dbReference type="Proteomes" id="UP001152024">
    <property type="component" value="Unassembled WGS sequence"/>
</dbReference>
<reference evidence="10" key="1">
    <citation type="submission" date="2022-09" db="EMBL/GenBank/DDBJ databases">
        <title>Fusarium specimens isolated from Avocado Roots.</title>
        <authorList>
            <person name="Stajich J."/>
            <person name="Roper C."/>
            <person name="Heimlech-Rivalta G."/>
        </authorList>
    </citation>
    <scope>NUCLEOTIDE SEQUENCE</scope>
    <source>
        <strain evidence="10">CF00095</strain>
    </source>
</reference>
<keyword evidence="5" id="KW-0509">mRNA transport</keyword>
<feature type="compositionally biased region" description="Polar residues" evidence="8">
    <location>
        <begin position="458"/>
        <end position="490"/>
    </location>
</feature>
<feature type="compositionally biased region" description="Low complexity" evidence="8">
    <location>
        <begin position="498"/>
        <end position="525"/>
    </location>
</feature>
<keyword evidence="11" id="KW-1185">Reference proteome</keyword>
<protein>
    <recommendedName>
        <fullName evidence="9">C3H1-type domain-containing protein</fullName>
    </recommendedName>
</protein>
<evidence type="ECO:0000256" key="5">
    <source>
        <dbReference type="ARBA" id="ARBA00023132"/>
    </source>
</evidence>
<evidence type="ECO:0000256" key="2">
    <source>
        <dbReference type="ARBA" id="ARBA00022723"/>
    </source>
</evidence>
<feature type="compositionally biased region" description="Polar residues" evidence="8">
    <location>
        <begin position="226"/>
        <end position="289"/>
    </location>
</feature>
<dbReference type="CDD" id="cd23954">
    <property type="entry name" value="AMO1_CTD"/>
    <property type="match status" value="1"/>
</dbReference>
<gene>
    <name evidence="10" type="ORF">NW768_003845</name>
</gene>
<keyword evidence="5" id="KW-0813">Transport</keyword>
<dbReference type="PANTHER" id="PTHR21099:SF2">
    <property type="entry name" value="SI:CH211-113E8.11"/>
    <property type="match status" value="1"/>
</dbReference>
<keyword evidence="5" id="KW-0906">Nuclear pore complex</keyword>
<feature type="compositionally biased region" description="Polar residues" evidence="8">
    <location>
        <begin position="176"/>
        <end position="190"/>
    </location>
</feature>
<keyword evidence="7" id="KW-0175">Coiled coil</keyword>
<evidence type="ECO:0000313" key="11">
    <source>
        <dbReference type="Proteomes" id="UP001152024"/>
    </source>
</evidence>
<name>A0ABQ8RIS6_FUSEQ</name>
<keyword evidence="4 6" id="KW-0862">Zinc</keyword>
<evidence type="ECO:0000256" key="8">
    <source>
        <dbReference type="SAM" id="MobiDB-lite"/>
    </source>
</evidence>
<dbReference type="SUPFAM" id="SSF90229">
    <property type="entry name" value="CCCH zinc finger"/>
    <property type="match status" value="1"/>
</dbReference>
<dbReference type="InterPro" id="IPR041367">
    <property type="entry name" value="Znf-CCCH_4"/>
</dbReference>
<evidence type="ECO:0000256" key="7">
    <source>
        <dbReference type="SAM" id="Coils"/>
    </source>
</evidence>
<keyword evidence="2 6" id="KW-0479">Metal-binding</keyword>
<keyword evidence="5" id="KW-0653">Protein transport</keyword>
<feature type="region of interest" description="Disordered" evidence="8">
    <location>
        <begin position="176"/>
        <end position="554"/>
    </location>
</feature>
<dbReference type="Gene3D" id="4.10.1000.10">
    <property type="entry name" value="Zinc finger, CCCH-type"/>
    <property type="match status" value="1"/>
</dbReference>
<feature type="compositionally biased region" description="Low complexity" evidence="8">
    <location>
        <begin position="400"/>
        <end position="418"/>
    </location>
</feature>
<sequence>MTICKFFQQGNCKFGNRCRFEHVNPNSNQSSNRFGALGGNNQNPAEKYNINADTIEKDLTSEVPQWILSAYAPGRDAPGQLFGGFPREQSFEELRLHFMMGKASGNEQQALNEAQELYANAQQQMQTALRDVKGAVEFIVSAENNHPNRHDICREGTQGAPFGEFLVGKRPKSTIAETPAQSNPFGSNNNTASPFGGGASTGASAFGQPSALGAKPSAFGAPAFGQPSQPAQGGSAFGQPSQPSAFGQPSQLGQTGSAFGQPSQPSAFGQPSQPTSAFGQPSALGSQPSAFGKPAFGQPSQPNAGGSVFGQPSQPNAQGSAFGQPSQLGAGGSAFGQPSQLGAGGSAFGQASQLGAKPSPFGAPSTTNNSSPFGAAANNNNNASANPFGAPSTTTNQTANPFGSNNNNQNNASANPFGKPSQPTQGASPFGQPSSAPSPAASNPFASSNNTNQTASNPFGQPSQPQANGFASQNSQPQANNPFGQPSQPAASPFGQPTSTATASSASSNPFASQPTSAATATAGSPYPPGSSKQHPPVESYSSKGMDGQLSMFKGKPVTYKEGLPGIREFDGTWRRIWFPNGPPGYSADTELPPEKYDDKSKAQWMAFAQTGTFEDGLMPELPPPRECTLWDF</sequence>
<feature type="compositionally biased region" description="Low complexity" evidence="8">
    <location>
        <begin position="426"/>
        <end position="457"/>
    </location>
</feature>
<evidence type="ECO:0000256" key="4">
    <source>
        <dbReference type="ARBA" id="ARBA00022833"/>
    </source>
</evidence>
<comment type="subcellular location">
    <subcellularLocation>
        <location evidence="1">Nucleus</location>
        <location evidence="1">Nuclear pore complex</location>
    </subcellularLocation>
</comment>
<evidence type="ECO:0000256" key="1">
    <source>
        <dbReference type="ARBA" id="ARBA00004567"/>
    </source>
</evidence>
<dbReference type="SMART" id="SM00356">
    <property type="entry name" value="ZnF_C3H1"/>
    <property type="match status" value="1"/>
</dbReference>
<accession>A0ABQ8RIS6</accession>
<keyword evidence="3 6" id="KW-0863">Zinc-finger</keyword>
<keyword evidence="5" id="KW-0539">Nucleus</keyword>
<dbReference type="InterPro" id="IPR025574">
    <property type="entry name" value="Nucleoporin_FG_rpt"/>
</dbReference>
<dbReference type="Pfam" id="PF13634">
    <property type="entry name" value="Nucleoporin_FG"/>
    <property type="match status" value="2"/>
</dbReference>
<keyword evidence="5" id="KW-0811">Translocation</keyword>
<dbReference type="PANTHER" id="PTHR21099">
    <property type="entry name" value="RAD201"/>
    <property type="match status" value="1"/>
</dbReference>
<feature type="compositionally biased region" description="Polar residues" evidence="8">
    <location>
        <begin position="298"/>
        <end position="327"/>
    </location>
</feature>
<evidence type="ECO:0000313" key="10">
    <source>
        <dbReference type="EMBL" id="KAJ4136236.1"/>
    </source>
</evidence>
<evidence type="ECO:0000256" key="6">
    <source>
        <dbReference type="PROSITE-ProRule" id="PRU00723"/>
    </source>
</evidence>
<evidence type="ECO:0000259" key="9">
    <source>
        <dbReference type="PROSITE" id="PS50103"/>
    </source>
</evidence>
<feature type="compositionally biased region" description="Low complexity" evidence="8">
    <location>
        <begin position="368"/>
        <end position="392"/>
    </location>
</feature>
<organism evidence="10 11">
    <name type="scientific">Fusarium equiseti</name>
    <name type="common">Fusarium scirpi</name>
    <dbReference type="NCBI Taxonomy" id="61235"/>
    <lineage>
        <taxon>Eukaryota</taxon>
        <taxon>Fungi</taxon>
        <taxon>Dikarya</taxon>
        <taxon>Ascomycota</taxon>
        <taxon>Pezizomycotina</taxon>
        <taxon>Sordariomycetes</taxon>
        <taxon>Hypocreomycetidae</taxon>
        <taxon>Hypocreales</taxon>
        <taxon>Nectriaceae</taxon>
        <taxon>Fusarium</taxon>
        <taxon>Fusarium incarnatum-equiseti species complex</taxon>
    </lineage>
</organism>
<dbReference type="EMBL" id="JAOQBH010000005">
    <property type="protein sequence ID" value="KAJ4136236.1"/>
    <property type="molecule type" value="Genomic_DNA"/>
</dbReference>
<proteinExistence type="predicted"/>
<dbReference type="InterPro" id="IPR000571">
    <property type="entry name" value="Znf_CCCH"/>
</dbReference>
<comment type="caution">
    <text evidence="10">The sequence shown here is derived from an EMBL/GenBank/DDBJ whole genome shotgun (WGS) entry which is preliminary data.</text>
</comment>
<evidence type="ECO:0000256" key="3">
    <source>
        <dbReference type="ARBA" id="ARBA00022771"/>
    </source>
</evidence>